<evidence type="ECO:0000256" key="1">
    <source>
        <dbReference type="SAM" id="Phobius"/>
    </source>
</evidence>
<sequence>MEGVDFELLLGNGSAQLVDLNLPVFSESRIICSNLKWRHDEVNPGDEFGESPAATRTTTLWFRLALIESERVCKTCRPEFESRKRTGISLDCKFAAWTDQDWMYCSACEVEHPTLCFSSEEILKQSDRVCIARTGYVRICAHEVLTWDEMKAGLGDTNDFWTKFTKTCKHPSHKIHQVYPKDDLILPTALAERTRDYYYLTLSAGIHTKSYDEAYHQDDRMNDYIEYRNHMLPLGMMQMAREFNGSTTDDQYHRERNHLISRDTVGTMQSVQSRIRTLDVAVYQRPALILRVEITTLQGFLTGMMITGVAIYKLIIRISKIQILCGGKRRRKIR</sequence>
<keyword evidence="1" id="KW-0472">Membrane</keyword>
<reference evidence="2 3" key="1">
    <citation type="submission" date="2017-12" db="EMBL/GenBank/DDBJ databases">
        <title>Genome sequence of the mycotoxigenic crop pathogen Fusarium proliferatum, strain ITEM 2341 from Date Palm.</title>
        <authorList>
            <person name="Almiman B.F."/>
            <person name="Shittu T.A."/>
            <person name="Muthumeenakshi S."/>
            <person name="Baroncelli R."/>
            <person name="Sreenivasaprasada S."/>
        </authorList>
    </citation>
    <scope>NUCLEOTIDE SEQUENCE [LARGE SCALE GENOMIC DNA]</scope>
    <source>
        <strain evidence="2 3">ITEM 2341</strain>
    </source>
</reference>
<dbReference type="Proteomes" id="UP000251714">
    <property type="component" value="Unassembled WGS sequence"/>
</dbReference>
<keyword evidence="1" id="KW-0812">Transmembrane</keyword>
<accession>A0A365MVZ9</accession>
<feature type="transmembrane region" description="Helical" evidence="1">
    <location>
        <begin position="297"/>
        <end position="315"/>
    </location>
</feature>
<organism evidence="2 3">
    <name type="scientific">Gibberella intermedia</name>
    <name type="common">Bulb rot disease fungus</name>
    <name type="synonym">Fusarium proliferatum</name>
    <dbReference type="NCBI Taxonomy" id="948311"/>
    <lineage>
        <taxon>Eukaryota</taxon>
        <taxon>Fungi</taxon>
        <taxon>Dikarya</taxon>
        <taxon>Ascomycota</taxon>
        <taxon>Pezizomycotina</taxon>
        <taxon>Sordariomycetes</taxon>
        <taxon>Hypocreomycetidae</taxon>
        <taxon>Hypocreales</taxon>
        <taxon>Nectriaceae</taxon>
        <taxon>Fusarium</taxon>
        <taxon>Fusarium fujikuroi species complex</taxon>
    </lineage>
</organism>
<protein>
    <submittedName>
        <fullName evidence="2">Uncharacterized protein</fullName>
    </submittedName>
</protein>
<dbReference type="AlphaFoldDB" id="A0A365MVZ9"/>
<evidence type="ECO:0000313" key="2">
    <source>
        <dbReference type="EMBL" id="RBA12612.1"/>
    </source>
</evidence>
<keyword evidence="1" id="KW-1133">Transmembrane helix</keyword>
<comment type="caution">
    <text evidence="2">The sequence shown here is derived from an EMBL/GenBank/DDBJ whole genome shotgun (WGS) entry which is preliminary data.</text>
</comment>
<gene>
    <name evidence="2" type="ORF">FPRO05_04062</name>
</gene>
<dbReference type="EMBL" id="PKMI01000039">
    <property type="protein sequence ID" value="RBA12612.1"/>
    <property type="molecule type" value="Genomic_DNA"/>
</dbReference>
<proteinExistence type="predicted"/>
<evidence type="ECO:0000313" key="3">
    <source>
        <dbReference type="Proteomes" id="UP000251714"/>
    </source>
</evidence>
<name>A0A365MVZ9_GIBIN</name>